<dbReference type="Proteomes" id="UP000319894">
    <property type="component" value="Unassembled WGS sequence"/>
</dbReference>
<keyword evidence="3" id="KW-1185">Reference proteome</keyword>
<dbReference type="InParanoid" id="A0A554MU55"/>
<dbReference type="AlphaFoldDB" id="A0A554MU55"/>
<comment type="caution">
    <text evidence="2">The sequence shown here is derived from an EMBL/GenBank/DDBJ whole genome shotgun (WGS) entry which is preliminary data.</text>
</comment>
<dbReference type="Pfam" id="PF17647">
    <property type="entry name" value="DUF5518"/>
    <property type="match status" value="1"/>
</dbReference>
<protein>
    <submittedName>
        <fullName evidence="2">Uncharacterized protein</fullName>
    </submittedName>
</protein>
<feature type="transmembrane region" description="Helical" evidence="1">
    <location>
        <begin position="71"/>
        <end position="87"/>
    </location>
</feature>
<keyword evidence="1" id="KW-0812">Transmembrane</keyword>
<organism evidence="2 3">
    <name type="scientific">Haloglomus irregulare</name>
    <dbReference type="NCBI Taxonomy" id="2234134"/>
    <lineage>
        <taxon>Archaea</taxon>
        <taxon>Methanobacteriati</taxon>
        <taxon>Methanobacteriota</taxon>
        <taxon>Stenosarchaea group</taxon>
        <taxon>Halobacteria</taxon>
        <taxon>Halobacteriales</taxon>
        <taxon>Natronomonadaceae</taxon>
        <taxon>Haloglomus</taxon>
    </lineage>
</organism>
<dbReference type="OrthoDB" id="343058at2157"/>
<evidence type="ECO:0000256" key="1">
    <source>
        <dbReference type="SAM" id="Phobius"/>
    </source>
</evidence>
<feature type="transmembrane region" description="Helical" evidence="1">
    <location>
        <begin position="12"/>
        <end position="34"/>
    </location>
</feature>
<keyword evidence="1" id="KW-1133">Transmembrane helix</keyword>
<feature type="transmembrane region" description="Helical" evidence="1">
    <location>
        <begin position="40"/>
        <end position="59"/>
    </location>
</feature>
<proteinExistence type="predicted"/>
<gene>
    <name evidence="2" type="ORF">DP107_18735</name>
</gene>
<evidence type="ECO:0000313" key="2">
    <source>
        <dbReference type="EMBL" id="TSD08662.1"/>
    </source>
</evidence>
<accession>A0A554MU55</accession>
<sequence length="141" mass="14304">MAPLLRSRSLPPAWRIACIGVLASLPATVVLNWLPNSRATVGGGAMIVGSLIAGSPAATRSVDSGAAGLRAGFLGGSIGLAVFLFRVDTSVAWPLSRVLFWTLAGGIIVCVAPVFGFLSGRIGGWVADAVSTRPQAGTDTT</sequence>
<evidence type="ECO:0000313" key="3">
    <source>
        <dbReference type="Proteomes" id="UP000319894"/>
    </source>
</evidence>
<keyword evidence="1" id="KW-0472">Membrane</keyword>
<dbReference type="InterPro" id="IPR040493">
    <property type="entry name" value="DUF5518"/>
</dbReference>
<dbReference type="RefSeq" id="WP_144263624.1">
    <property type="nucleotide sequence ID" value="NZ_QMDX01000030.1"/>
</dbReference>
<name>A0A554MU55_9EURY</name>
<reference evidence="2 3" key="1">
    <citation type="submission" date="2018-06" db="EMBL/GenBank/DDBJ databases">
        <title>Natronomonas sp. F16-60 a new haloarchaeon isolated from a solar saltern of Isla Cristina, Huelva, Spain.</title>
        <authorList>
            <person name="Duran-Viseras A."/>
            <person name="Sanchez-Porro C."/>
            <person name="Ventosa A."/>
        </authorList>
    </citation>
    <scope>NUCLEOTIDE SEQUENCE [LARGE SCALE GENOMIC DNA]</scope>
    <source>
        <strain evidence="2 3">F16-60</strain>
    </source>
</reference>
<dbReference type="EMBL" id="QMDX01000030">
    <property type="protein sequence ID" value="TSD08662.1"/>
    <property type="molecule type" value="Genomic_DNA"/>
</dbReference>
<feature type="transmembrane region" description="Helical" evidence="1">
    <location>
        <begin position="99"/>
        <end position="118"/>
    </location>
</feature>